<dbReference type="EMBL" id="JZBS01000016">
    <property type="protein sequence ID" value="KKK27313.1"/>
    <property type="molecule type" value="Genomic_DNA"/>
</dbReference>
<feature type="region of interest" description="Disordered" evidence="5">
    <location>
        <begin position="890"/>
        <end position="1106"/>
    </location>
</feature>
<feature type="compositionally biased region" description="Basic and acidic residues" evidence="5">
    <location>
        <begin position="569"/>
        <end position="578"/>
    </location>
</feature>
<dbReference type="GO" id="GO:0005634">
    <property type="term" value="C:nucleus"/>
    <property type="evidence" value="ECO:0007669"/>
    <property type="project" value="TreeGrafter"/>
</dbReference>
<protein>
    <recommendedName>
        <fullName evidence="4">Kinase</fullName>
        <ecNumber evidence="4">2.7.-.-</ecNumber>
    </recommendedName>
</protein>
<comment type="caution">
    <text evidence="6">The sequence shown here is derived from an EMBL/GenBank/DDBJ whole genome shotgun (WGS) entry which is preliminary data.</text>
</comment>
<feature type="region of interest" description="Disordered" evidence="5">
    <location>
        <begin position="115"/>
        <end position="137"/>
    </location>
</feature>
<feature type="compositionally biased region" description="Basic residues" evidence="5">
    <location>
        <begin position="893"/>
        <end position="902"/>
    </location>
</feature>
<feature type="region of interest" description="Disordered" evidence="5">
    <location>
        <begin position="614"/>
        <end position="680"/>
    </location>
</feature>
<keyword evidence="7" id="KW-1185">Reference proteome</keyword>
<dbReference type="Gene3D" id="3.30.470.160">
    <property type="entry name" value="Inositol polyphosphate kinase"/>
    <property type="match status" value="1"/>
</dbReference>
<feature type="compositionally biased region" description="Low complexity" evidence="5">
    <location>
        <begin position="653"/>
        <end position="662"/>
    </location>
</feature>
<dbReference type="PANTHER" id="PTHR12400">
    <property type="entry name" value="INOSITOL POLYPHOSPHATE KINASE"/>
    <property type="match status" value="1"/>
</dbReference>
<sequence length="1393" mass="154890">MSSPPSASGNNPSTPPVTPAAAAQHDCSAAPGFLHGNQRRHLNMHQAPSPSRAESPTARQWANPPASFALKRATTAPLEVASSSSSSSRPDRSYNSPQLSERDSIFATHYLPSENEAANLPQLPPVKDGDDDDHNVARHDAPANLILDLENVSSSPVSLTSAKVLPYHHRVDASHMEVDRLRAHPLRSAPLLPSHPFSLPQVGSDVILGEQVEFPARGPQTLPFGSSLSPSRQKPLHGIASGLAALEASGRTLLPSSLSDDSSQQARRLMVSPSSDHRATGASPGTSSHQRGGQPAWDNAQEPKIERSPSRSRRGRMEHSIEANLTNAEPASHVRSRKSSHYLGLFKENTATSPDRKRRDDRAGKQEELFDLYDKQQQSEHHNDHRHRHDDGHGPKPHEASALRSSKSLSQLSLANIPQMNPTTGTEFYMDNMSEGIAKPQPKALPRNLLEEIRNFHLTPGGAHGASFSKSIPAQFSERARSYFPRDALFDSRSPLSDTDRSQRRGSGQLDDEEDEQISSAVYFPHERVTISEEVAPMHTLEAGGPHDVRPYDISAPESSDVLMPKNHNAPEEQEANHVDISLRSKNDSRILHGDLQDSQLPLEELNEKSIDSISQRNAEYSTCEDSEPLSADDSGMSVRDEESSVTDEAEVTPTATPTQRQRFTRPPRPRRTSGPVTPVGAVELKPYRHQVGGHTTVFRFSRRAVCKQLNNRENEFYERIERRHPEMLMFLPRYIGVLNVTFSKTSKRSKKGSEDHPEQTDIENSTDDPQGIKMDQESHNHLQKSSESVEKARIFSQKQVTGVIPKVILENNRHIIPADLFSGHQRPRTSDDSTINGQQFPTRAGAVTPSQSCNGSLDDKASSIVKKIWGATTVNRKLQEQVLREVFSPPTIHHHRRHARGHLTLPRTSSDGNRRDINLSQDRASRKPRGGEHATSPLSNAIDLAKQGGDGPGLSSSASTALEAGHKRLESIRLEDSPARSSSASGTRRVRRRHSGSGLQRRGTMDSSNGGGDLMFFEDEGYGGDKEDDIFSMENDTALMSSSAPQGRKVSSPASPKQKTVEPEHDELPSAYNPIASSFKNPPMYSEYADSTSLQLPSNPKEAQTRKDDRVQFFLLLEDLTAGMTKPCVLDLKMGTRQYGVEANEKKRKSQRRKCQNTTSQQLGVRLCGMQTWNVKKQEYTFEDKYFGRDLKSGREFQDALTRFLYDGVCYTSVAKKIPIILEKLAKLENMIRKLKRYRLYASSLLILYDGEQNPSQKTPQPEAELNNKNDHHHNKRSPLQRRASDDGHKKTDVQLKIVDFANCVTGEDELAPDVPCPPQHPDDIDRGYLRGLRTLRMYFQRIMREVSHDEYIERGEGEVIALGSQISGNNHTSDRYWDDTVMDHDPGEVSL</sequence>
<feature type="compositionally biased region" description="Basic and acidic residues" evidence="5">
    <location>
        <begin position="913"/>
        <end position="933"/>
    </location>
</feature>
<keyword evidence="2 4" id="KW-0808">Transferase</keyword>
<feature type="region of interest" description="Disordered" evidence="5">
    <location>
        <begin position="746"/>
        <end position="791"/>
    </location>
</feature>
<keyword evidence="3 4" id="KW-0418">Kinase</keyword>
<evidence type="ECO:0000256" key="1">
    <source>
        <dbReference type="ARBA" id="ARBA00007374"/>
    </source>
</evidence>
<feature type="region of interest" description="Disordered" evidence="5">
    <location>
        <begin position="823"/>
        <end position="858"/>
    </location>
</feature>
<comment type="similarity">
    <text evidence="1 4">Belongs to the inositol phosphokinase (IPK) family.</text>
</comment>
<dbReference type="InterPro" id="IPR038286">
    <property type="entry name" value="IPK_sf"/>
</dbReference>
<feature type="compositionally biased region" description="Basic residues" evidence="5">
    <location>
        <begin position="663"/>
        <end position="672"/>
    </location>
</feature>
<gene>
    <name evidence="6" type="ORF">ARAM_000466</name>
</gene>
<dbReference type="Pfam" id="PF03770">
    <property type="entry name" value="IPK"/>
    <property type="match status" value="1"/>
</dbReference>
<feature type="compositionally biased region" description="Polar residues" evidence="5">
    <location>
        <begin position="1090"/>
        <end position="1103"/>
    </location>
</feature>
<feature type="region of interest" description="Disordered" evidence="5">
    <location>
        <begin position="541"/>
        <end position="578"/>
    </location>
</feature>
<feature type="compositionally biased region" description="Acidic residues" evidence="5">
    <location>
        <begin position="1017"/>
        <end position="1032"/>
    </location>
</feature>
<dbReference type="Proteomes" id="UP000034291">
    <property type="component" value="Unassembled WGS sequence"/>
</dbReference>
<feature type="compositionally biased region" description="Polar residues" evidence="5">
    <location>
        <begin position="833"/>
        <end position="842"/>
    </location>
</feature>
<feature type="region of interest" description="Disordered" evidence="5">
    <location>
        <begin position="375"/>
        <end position="405"/>
    </location>
</feature>
<evidence type="ECO:0000256" key="4">
    <source>
        <dbReference type="RuleBase" id="RU363090"/>
    </source>
</evidence>
<organism evidence="6 7">
    <name type="scientific">Aspergillus rambellii</name>
    <dbReference type="NCBI Taxonomy" id="308745"/>
    <lineage>
        <taxon>Eukaryota</taxon>
        <taxon>Fungi</taxon>
        <taxon>Dikarya</taxon>
        <taxon>Ascomycota</taxon>
        <taxon>Pezizomycotina</taxon>
        <taxon>Eurotiomycetes</taxon>
        <taxon>Eurotiomycetidae</taxon>
        <taxon>Eurotiales</taxon>
        <taxon>Aspergillaceae</taxon>
        <taxon>Aspergillus</taxon>
        <taxon>Aspergillus subgen. Nidulantes</taxon>
    </lineage>
</organism>
<feature type="region of interest" description="Disordered" evidence="5">
    <location>
        <begin position="487"/>
        <end position="517"/>
    </location>
</feature>
<dbReference type="GO" id="GO:0008440">
    <property type="term" value="F:inositol-1,4,5-trisphosphate 3-kinase activity"/>
    <property type="evidence" value="ECO:0007669"/>
    <property type="project" value="TreeGrafter"/>
</dbReference>
<feature type="compositionally biased region" description="Basic and acidic residues" evidence="5">
    <location>
        <begin position="301"/>
        <end position="321"/>
    </location>
</feature>
<reference evidence="6 7" key="1">
    <citation type="submission" date="2015-02" db="EMBL/GenBank/DDBJ databases">
        <title>Draft Genome Sequences of Two Closely-Related Aflatoxigenic Aspergillus Species Obtained from the Cote d'Ivoire.</title>
        <authorList>
            <person name="Moore G.G."/>
            <person name="Beltz S.B."/>
            <person name="Mack B.M."/>
        </authorList>
    </citation>
    <scope>NUCLEOTIDE SEQUENCE [LARGE SCALE GENOMIC DNA]</scope>
    <source>
        <strain evidence="6 7">SRRC1468</strain>
    </source>
</reference>
<feature type="compositionally biased region" description="Basic residues" evidence="5">
    <location>
        <begin position="1272"/>
        <end position="1281"/>
    </location>
</feature>
<dbReference type="SUPFAM" id="SSF56104">
    <property type="entry name" value="SAICAR synthase-like"/>
    <property type="match status" value="1"/>
</dbReference>
<dbReference type="GO" id="GO:0032958">
    <property type="term" value="P:inositol phosphate biosynthetic process"/>
    <property type="evidence" value="ECO:0007669"/>
    <property type="project" value="InterPro"/>
</dbReference>
<dbReference type="OrthoDB" id="2573163at2759"/>
<proteinExistence type="inferred from homology"/>
<dbReference type="GO" id="GO:0000824">
    <property type="term" value="F:inositol-1,4,5,6-tetrakisphosphate 3-kinase activity"/>
    <property type="evidence" value="ECO:0007669"/>
    <property type="project" value="TreeGrafter"/>
</dbReference>
<dbReference type="InterPro" id="IPR005522">
    <property type="entry name" value="IPK"/>
</dbReference>
<accession>A0A0F8V6D1</accession>
<evidence type="ECO:0000313" key="7">
    <source>
        <dbReference type="Proteomes" id="UP000034291"/>
    </source>
</evidence>
<name>A0A0F8V6D1_9EURO</name>
<feature type="region of interest" description="Disordered" evidence="5">
    <location>
        <begin position="1253"/>
        <end position="1291"/>
    </location>
</feature>
<feature type="compositionally biased region" description="Polar residues" evidence="5">
    <location>
        <begin position="1035"/>
        <end position="1046"/>
    </location>
</feature>
<feature type="compositionally biased region" description="Basic and acidic residues" evidence="5">
    <location>
        <begin position="354"/>
        <end position="363"/>
    </location>
</feature>
<evidence type="ECO:0000256" key="3">
    <source>
        <dbReference type="ARBA" id="ARBA00022777"/>
    </source>
</evidence>
<feature type="compositionally biased region" description="Polar residues" evidence="5">
    <location>
        <begin position="46"/>
        <end position="60"/>
    </location>
</feature>
<evidence type="ECO:0000256" key="2">
    <source>
        <dbReference type="ARBA" id="ARBA00022679"/>
    </source>
</evidence>
<feature type="compositionally biased region" description="Low complexity" evidence="5">
    <location>
        <begin position="1"/>
        <end position="12"/>
    </location>
</feature>
<dbReference type="GO" id="GO:0005737">
    <property type="term" value="C:cytoplasm"/>
    <property type="evidence" value="ECO:0007669"/>
    <property type="project" value="TreeGrafter"/>
</dbReference>
<feature type="region of interest" description="Disordered" evidence="5">
    <location>
        <begin position="1"/>
        <end position="101"/>
    </location>
</feature>
<dbReference type="EC" id="2.7.-.-" evidence="4"/>
<feature type="region of interest" description="Disordered" evidence="5">
    <location>
        <begin position="255"/>
        <end position="363"/>
    </location>
</feature>
<evidence type="ECO:0000313" key="6">
    <source>
        <dbReference type="EMBL" id="KKK27313.1"/>
    </source>
</evidence>
<feature type="compositionally biased region" description="Basic and acidic residues" evidence="5">
    <location>
        <begin position="1060"/>
        <end position="1069"/>
    </location>
</feature>
<dbReference type="GO" id="GO:0046854">
    <property type="term" value="P:phosphatidylinositol phosphate biosynthetic process"/>
    <property type="evidence" value="ECO:0007669"/>
    <property type="project" value="TreeGrafter"/>
</dbReference>
<feature type="compositionally biased region" description="Basic and acidic residues" evidence="5">
    <location>
        <begin position="965"/>
        <end position="979"/>
    </location>
</feature>
<feature type="compositionally biased region" description="Basic and acidic residues" evidence="5">
    <location>
        <begin position="375"/>
        <end position="401"/>
    </location>
</feature>
<evidence type="ECO:0000256" key="5">
    <source>
        <dbReference type="SAM" id="MobiDB-lite"/>
    </source>
</evidence>
<dbReference type="PANTHER" id="PTHR12400:SF21">
    <property type="entry name" value="KINASE"/>
    <property type="match status" value="1"/>
</dbReference>
<dbReference type="STRING" id="308745.A0A0F8V6D1"/>